<dbReference type="Gene3D" id="3.30.2310.20">
    <property type="entry name" value="RelE-like"/>
    <property type="match status" value="1"/>
</dbReference>
<proteinExistence type="predicted"/>
<evidence type="ECO:0000313" key="1">
    <source>
        <dbReference type="EMBL" id="SFR86967.1"/>
    </source>
</evidence>
<dbReference type="SUPFAM" id="SSF143011">
    <property type="entry name" value="RelE-like"/>
    <property type="match status" value="1"/>
</dbReference>
<evidence type="ECO:0000313" key="2">
    <source>
        <dbReference type="Proteomes" id="UP000214760"/>
    </source>
</evidence>
<dbReference type="InterPro" id="IPR007711">
    <property type="entry name" value="HigB-1"/>
</dbReference>
<dbReference type="PANTHER" id="PTHR40266">
    <property type="entry name" value="TOXIN HIGB-1"/>
    <property type="match status" value="1"/>
</dbReference>
<name>A0A1I6K6Y4_9FIRM</name>
<dbReference type="EMBL" id="FOZC01000015">
    <property type="protein sequence ID" value="SFR86967.1"/>
    <property type="molecule type" value="Genomic_DNA"/>
</dbReference>
<sequence length="93" mass="10982">MIAEWHDKEAEKIWNMNFSTKLPHDIQKTARRKLVMIHSAASINDLRIPPSNHLEALKGNREGQHSIRINDQYRICFYWNNGNVIIEEIGDYH</sequence>
<dbReference type="Proteomes" id="UP000214760">
    <property type="component" value="Unassembled WGS sequence"/>
</dbReference>
<reference evidence="1 2" key="1">
    <citation type="submission" date="2016-10" db="EMBL/GenBank/DDBJ databases">
        <authorList>
            <person name="de Groot N.N."/>
        </authorList>
    </citation>
    <scope>NUCLEOTIDE SEQUENCE [LARGE SCALE GENOMIC DNA]</scope>
    <source>
        <strain evidence="1 2">F</strain>
    </source>
</reference>
<dbReference type="Pfam" id="PF05015">
    <property type="entry name" value="HigB-like_toxin"/>
    <property type="match status" value="1"/>
</dbReference>
<gene>
    <name evidence="1" type="ORF">SAMN02910262_02314</name>
</gene>
<organism evidence="1 2">
    <name type="scientific">[Clostridium] aminophilum</name>
    <dbReference type="NCBI Taxonomy" id="1526"/>
    <lineage>
        <taxon>Bacteria</taxon>
        <taxon>Bacillati</taxon>
        <taxon>Bacillota</taxon>
        <taxon>Clostridia</taxon>
        <taxon>Lachnospirales</taxon>
        <taxon>Lachnospiraceae</taxon>
    </lineage>
</organism>
<dbReference type="InterPro" id="IPR035093">
    <property type="entry name" value="RelE/ParE_toxin_dom_sf"/>
</dbReference>
<dbReference type="PANTHER" id="PTHR40266:SF2">
    <property type="entry name" value="TOXIN HIGB-1"/>
    <property type="match status" value="1"/>
</dbReference>
<dbReference type="AlphaFoldDB" id="A0A1I6K6Y4"/>
<protein>
    <submittedName>
        <fullName evidence="1">Proteic killer suppression protein</fullName>
    </submittedName>
</protein>
<dbReference type="RefSeq" id="WP_031474395.1">
    <property type="nucleotide sequence ID" value="NZ_FOZC01000015.1"/>
</dbReference>
<accession>A0A1I6K6Y4</accession>